<dbReference type="PROSITE" id="PS51257">
    <property type="entry name" value="PROKAR_LIPOPROTEIN"/>
    <property type="match status" value="1"/>
</dbReference>
<organism evidence="2 3">
    <name type="scientific">Pseudoduganella namucuonensis</name>
    <dbReference type="NCBI Taxonomy" id="1035707"/>
    <lineage>
        <taxon>Bacteria</taxon>
        <taxon>Pseudomonadati</taxon>
        <taxon>Pseudomonadota</taxon>
        <taxon>Betaproteobacteria</taxon>
        <taxon>Burkholderiales</taxon>
        <taxon>Oxalobacteraceae</taxon>
        <taxon>Telluria group</taxon>
        <taxon>Pseudoduganella</taxon>
    </lineage>
</organism>
<dbReference type="EMBL" id="FPBO01000013">
    <property type="protein sequence ID" value="SFU88838.1"/>
    <property type="molecule type" value="Genomic_DNA"/>
</dbReference>
<keyword evidence="1" id="KW-0732">Signal</keyword>
<sequence>MNTTLRTIACAIAWTGMACAYAEPQTATGTETVQVQVPASYRLAPGEFDEYAYTYQLDNGKRIKFTQRVRTYYTQLEGEPKVQLLAVAPGHFVTPSGARIAFTEEGATVGIRNYERLALGTALPENTHMMAAR</sequence>
<gene>
    <name evidence="2" type="ORF">SAMN05216552_101325</name>
</gene>
<protein>
    <recommendedName>
        <fullName evidence="4">Gel scht</fullName>
    </recommendedName>
</protein>
<dbReference type="RefSeq" id="WP_093556412.1">
    <property type="nucleotide sequence ID" value="NZ_FPBO01000013.1"/>
</dbReference>
<dbReference type="AlphaFoldDB" id="A0A1I7JUJ4"/>
<evidence type="ECO:0000256" key="1">
    <source>
        <dbReference type="SAM" id="SignalP"/>
    </source>
</evidence>
<name>A0A1I7JUJ4_9BURK</name>
<feature type="signal peptide" evidence="1">
    <location>
        <begin position="1"/>
        <end position="22"/>
    </location>
</feature>
<evidence type="ECO:0000313" key="2">
    <source>
        <dbReference type="EMBL" id="SFU88838.1"/>
    </source>
</evidence>
<evidence type="ECO:0000313" key="3">
    <source>
        <dbReference type="Proteomes" id="UP000199391"/>
    </source>
</evidence>
<dbReference type="OrthoDB" id="8703552at2"/>
<dbReference type="Proteomes" id="UP000199391">
    <property type="component" value="Unassembled WGS sequence"/>
</dbReference>
<reference evidence="3" key="1">
    <citation type="submission" date="2016-10" db="EMBL/GenBank/DDBJ databases">
        <authorList>
            <person name="Varghese N."/>
            <person name="Submissions S."/>
        </authorList>
    </citation>
    <scope>NUCLEOTIDE SEQUENCE [LARGE SCALE GENOMIC DNA]</scope>
    <source>
        <strain evidence="3">CGMCC 1.11014</strain>
    </source>
</reference>
<keyword evidence="3" id="KW-1185">Reference proteome</keyword>
<feature type="chain" id="PRO_5011717268" description="Gel scht" evidence="1">
    <location>
        <begin position="23"/>
        <end position="133"/>
    </location>
</feature>
<proteinExistence type="predicted"/>
<evidence type="ECO:0008006" key="4">
    <source>
        <dbReference type="Google" id="ProtNLM"/>
    </source>
</evidence>
<accession>A0A1I7JUJ4</accession>